<dbReference type="RefSeq" id="WP_055205673.1">
    <property type="nucleotide sequence ID" value="NZ_JACOOK010000004.1"/>
</dbReference>
<keyword evidence="1" id="KW-0472">Membrane</keyword>
<keyword evidence="1" id="KW-0812">Transmembrane</keyword>
<evidence type="ECO:0008006" key="4">
    <source>
        <dbReference type="Google" id="ProtNLM"/>
    </source>
</evidence>
<accession>A0ABR7CMV0</accession>
<evidence type="ECO:0000256" key="1">
    <source>
        <dbReference type="SAM" id="Phobius"/>
    </source>
</evidence>
<evidence type="ECO:0000313" key="2">
    <source>
        <dbReference type="EMBL" id="MBC5616998.1"/>
    </source>
</evidence>
<protein>
    <recommendedName>
        <fullName evidence="4">Phage holin family protein</fullName>
    </recommendedName>
</protein>
<feature type="transmembrane region" description="Helical" evidence="1">
    <location>
        <begin position="74"/>
        <end position="95"/>
    </location>
</feature>
<dbReference type="Proteomes" id="UP000636891">
    <property type="component" value="Unassembled WGS sequence"/>
</dbReference>
<name>A0ABR7CMV0_9BACT</name>
<organism evidence="2 3">
    <name type="scientific">Alistipes hominis</name>
    <dbReference type="NCBI Taxonomy" id="2763015"/>
    <lineage>
        <taxon>Bacteria</taxon>
        <taxon>Pseudomonadati</taxon>
        <taxon>Bacteroidota</taxon>
        <taxon>Bacteroidia</taxon>
        <taxon>Bacteroidales</taxon>
        <taxon>Rikenellaceae</taxon>
        <taxon>Alistipes</taxon>
    </lineage>
</organism>
<evidence type="ECO:0000313" key="3">
    <source>
        <dbReference type="Proteomes" id="UP000636891"/>
    </source>
</evidence>
<keyword evidence="1" id="KW-1133">Transmembrane helix</keyword>
<reference evidence="2 3" key="1">
    <citation type="submission" date="2020-08" db="EMBL/GenBank/DDBJ databases">
        <title>Genome public.</title>
        <authorList>
            <person name="Liu C."/>
            <person name="Sun Q."/>
        </authorList>
    </citation>
    <scope>NUCLEOTIDE SEQUENCE [LARGE SCALE GENOMIC DNA]</scope>
    <source>
        <strain evidence="2 3">New-7</strain>
    </source>
</reference>
<sequence length="123" mass="13848">MENNDRGRIGQATRDVKDYAALYADRLRLGLIENLSTFFNALFGVVVLIVLLWIAAMFFAVALTWVIGMLIGSMLGAILLMGGLFVVLAAIVYAVRRRLIVDQMARMFGKMVYDMRKKHSDDE</sequence>
<keyword evidence="3" id="KW-1185">Reference proteome</keyword>
<feature type="transmembrane region" description="Helical" evidence="1">
    <location>
        <begin position="38"/>
        <end position="68"/>
    </location>
</feature>
<dbReference type="EMBL" id="JACOOK010000004">
    <property type="protein sequence ID" value="MBC5616998.1"/>
    <property type="molecule type" value="Genomic_DNA"/>
</dbReference>
<comment type="caution">
    <text evidence="2">The sequence shown here is derived from an EMBL/GenBank/DDBJ whole genome shotgun (WGS) entry which is preliminary data.</text>
</comment>
<proteinExistence type="predicted"/>
<gene>
    <name evidence="2" type="ORF">H8S08_08215</name>
</gene>